<comment type="caution">
    <text evidence="2">The sequence shown here is derived from an EMBL/GenBank/DDBJ whole genome shotgun (WGS) entry which is preliminary data.</text>
</comment>
<evidence type="ECO:0000313" key="3">
    <source>
        <dbReference type="Proteomes" id="UP001230654"/>
    </source>
</evidence>
<feature type="domain" description="Glycosyltransferase 2-like" evidence="1">
    <location>
        <begin position="5"/>
        <end position="131"/>
    </location>
</feature>
<dbReference type="SUPFAM" id="SSF53448">
    <property type="entry name" value="Nucleotide-diphospho-sugar transferases"/>
    <property type="match status" value="1"/>
</dbReference>
<dbReference type="Gene3D" id="3.90.550.10">
    <property type="entry name" value="Spore Coat Polysaccharide Biosynthesis Protein SpsA, Chain A"/>
    <property type="match status" value="1"/>
</dbReference>
<evidence type="ECO:0000313" key="2">
    <source>
        <dbReference type="EMBL" id="MDQ0577901.1"/>
    </source>
</evidence>
<gene>
    <name evidence="2" type="ORF">QF030_000079</name>
</gene>
<dbReference type="EMBL" id="JAUSWV010000001">
    <property type="protein sequence ID" value="MDQ0577901.1"/>
    <property type="molecule type" value="Genomic_DNA"/>
</dbReference>
<evidence type="ECO:0000259" key="1">
    <source>
        <dbReference type="Pfam" id="PF00535"/>
    </source>
</evidence>
<dbReference type="Pfam" id="PF00535">
    <property type="entry name" value="Glycos_transf_2"/>
    <property type="match status" value="1"/>
</dbReference>
<sequence>MSTISVVTPVHAENVQFLPAAYASLKAQTLPAGWTWEWCVQEDGDHVSATAQVPTNDPRIRVSASRRGGPHVARTMALARSSGSYVKVLDSDDQLTPGALARDLAALEGDAEIGWTTSRVTDLLEDGRTRSFELGDPQPGRLPRGSAYTFWSEHQRPQVHPASLCARRELVVLLGGWMALPASGDTGLLLGLDALTPGQFIGEVGLLYRKHGGQITNSPAHKEGEEWRARMSLIRERTEALHSWMSGKMPQ</sequence>
<organism evidence="2 3">
    <name type="scientific">Streptomyces rishiriensis</name>
    <dbReference type="NCBI Taxonomy" id="68264"/>
    <lineage>
        <taxon>Bacteria</taxon>
        <taxon>Bacillati</taxon>
        <taxon>Actinomycetota</taxon>
        <taxon>Actinomycetes</taxon>
        <taxon>Kitasatosporales</taxon>
        <taxon>Streptomycetaceae</taxon>
        <taxon>Streptomyces</taxon>
    </lineage>
</organism>
<dbReference type="InterPro" id="IPR029044">
    <property type="entry name" value="Nucleotide-diphossugar_trans"/>
</dbReference>
<protein>
    <submittedName>
        <fullName evidence="2">Glycosyltransferase involved in cell wall biosynthesis</fullName>
    </submittedName>
</protein>
<proteinExistence type="predicted"/>
<dbReference type="Proteomes" id="UP001230654">
    <property type="component" value="Unassembled WGS sequence"/>
</dbReference>
<dbReference type="InterPro" id="IPR001173">
    <property type="entry name" value="Glyco_trans_2-like"/>
</dbReference>
<dbReference type="RefSeq" id="WP_307160631.1">
    <property type="nucleotide sequence ID" value="NZ_JAUSWV010000001.1"/>
</dbReference>
<name>A0ABU0NFP7_STRRH</name>
<accession>A0ABU0NFP7</accession>
<reference evidence="2 3" key="1">
    <citation type="submission" date="2023-07" db="EMBL/GenBank/DDBJ databases">
        <title>Comparative genomics of wheat-associated soil bacteria to identify genetic determinants of phenazine resistance.</title>
        <authorList>
            <person name="Mouncey N."/>
        </authorList>
    </citation>
    <scope>NUCLEOTIDE SEQUENCE [LARGE SCALE GENOMIC DNA]</scope>
    <source>
        <strain evidence="2 3">B2I6</strain>
    </source>
</reference>
<keyword evidence="3" id="KW-1185">Reference proteome</keyword>